<keyword evidence="5 18" id="KW-0479">Metal-binding</keyword>
<dbReference type="EC" id="4.2.1.136" evidence="19"/>
<evidence type="ECO:0000259" key="21">
    <source>
        <dbReference type="PROSITE" id="PS51385"/>
    </source>
</evidence>
<keyword evidence="11 18" id="KW-0413">Isomerase</keyword>
<comment type="catalytic activity">
    <reaction evidence="15 17 19">
        <text>(6S)-NADHX + ADP = AMP + phosphate + NADH + H(+)</text>
        <dbReference type="Rhea" id="RHEA:32223"/>
        <dbReference type="ChEBI" id="CHEBI:15378"/>
        <dbReference type="ChEBI" id="CHEBI:43474"/>
        <dbReference type="ChEBI" id="CHEBI:57945"/>
        <dbReference type="ChEBI" id="CHEBI:64074"/>
        <dbReference type="ChEBI" id="CHEBI:456215"/>
        <dbReference type="ChEBI" id="CHEBI:456216"/>
        <dbReference type="EC" id="4.2.1.136"/>
    </reaction>
</comment>
<evidence type="ECO:0000313" key="23">
    <source>
        <dbReference type="Proteomes" id="UP001500742"/>
    </source>
</evidence>
<evidence type="ECO:0000256" key="5">
    <source>
        <dbReference type="ARBA" id="ARBA00022723"/>
    </source>
</evidence>
<evidence type="ECO:0000256" key="11">
    <source>
        <dbReference type="ARBA" id="ARBA00023235"/>
    </source>
</evidence>
<dbReference type="PROSITE" id="PS01050">
    <property type="entry name" value="YJEF_C_2"/>
    <property type="match status" value="1"/>
</dbReference>
<comment type="similarity">
    <text evidence="3 19">In the N-terminal section; belongs to the NnrE/AIBP family.</text>
</comment>
<comment type="subunit">
    <text evidence="17">Homotetramer.</text>
</comment>
<dbReference type="Pfam" id="PF03853">
    <property type="entry name" value="YjeF_N"/>
    <property type="match status" value="1"/>
</dbReference>
<dbReference type="SUPFAM" id="SSF64153">
    <property type="entry name" value="YjeF N-terminal domain-like"/>
    <property type="match status" value="1"/>
</dbReference>
<gene>
    <name evidence="18" type="primary">nnrE</name>
    <name evidence="17" type="synonym">nnrD</name>
    <name evidence="22" type="ORF">GCM10022210_32040</name>
</gene>
<keyword evidence="6 17" id="KW-0547">Nucleotide-binding</keyword>
<dbReference type="NCBIfam" id="TIGR00196">
    <property type="entry name" value="yjeF_cterm"/>
    <property type="match status" value="1"/>
</dbReference>
<feature type="domain" description="YjeF N-terminal" evidence="21">
    <location>
        <begin position="10"/>
        <end position="218"/>
    </location>
</feature>
<comment type="cofactor">
    <cofactor evidence="18 19">
        <name>K(+)</name>
        <dbReference type="ChEBI" id="CHEBI:29103"/>
    </cofactor>
    <text evidence="18 19">Binds 1 potassium ion per subunit.</text>
</comment>
<feature type="binding site" evidence="17">
    <location>
        <position position="375"/>
    </location>
    <ligand>
        <name>(6S)-NADPHX</name>
        <dbReference type="ChEBI" id="CHEBI:64076"/>
    </ligand>
</feature>
<comment type="catalytic activity">
    <reaction evidence="16 17 19">
        <text>(6S)-NADPHX + ADP = AMP + phosphate + NADPH + H(+)</text>
        <dbReference type="Rhea" id="RHEA:32235"/>
        <dbReference type="ChEBI" id="CHEBI:15378"/>
        <dbReference type="ChEBI" id="CHEBI:43474"/>
        <dbReference type="ChEBI" id="CHEBI:57783"/>
        <dbReference type="ChEBI" id="CHEBI:64076"/>
        <dbReference type="ChEBI" id="CHEBI:456215"/>
        <dbReference type="ChEBI" id="CHEBI:456216"/>
        <dbReference type="EC" id="4.2.1.136"/>
    </reaction>
</comment>
<feature type="binding site" evidence="18">
    <location>
        <position position="127"/>
    </location>
    <ligand>
        <name>K(+)</name>
        <dbReference type="ChEBI" id="CHEBI:29103"/>
    </ligand>
</feature>
<dbReference type="EC" id="5.1.99.6" evidence="19"/>
<dbReference type="InterPro" id="IPR000631">
    <property type="entry name" value="CARKD"/>
</dbReference>
<feature type="binding site" evidence="17">
    <location>
        <begin position="410"/>
        <end position="414"/>
    </location>
    <ligand>
        <name>AMP</name>
        <dbReference type="ChEBI" id="CHEBI:456215"/>
    </ligand>
</feature>
<feature type="domain" description="YjeF C-terminal" evidence="20">
    <location>
        <begin position="228"/>
        <end position="499"/>
    </location>
</feature>
<evidence type="ECO:0000256" key="6">
    <source>
        <dbReference type="ARBA" id="ARBA00022741"/>
    </source>
</evidence>
<keyword evidence="10 17" id="KW-0520">NAD</keyword>
<name>A0ABP7Q9L9_9SPHI</name>
<keyword evidence="12 17" id="KW-0456">Lyase</keyword>
<evidence type="ECO:0000256" key="3">
    <source>
        <dbReference type="ARBA" id="ARBA00006001"/>
    </source>
</evidence>
<feature type="binding site" evidence="18">
    <location>
        <position position="160"/>
    </location>
    <ligand>
        <name>(6S)-NADPHX</name>
        <dbReference type="ChEBI" id="CHEBI:64076"/>
    </ligand>
</feature>
<feature type="binding site" evidence="18">
    <location>
        <begin position="59"/>
        <end position="63"/>
    </location>
    <ligand>
        <name>(6S)-NADPHX</name>
        <dbReference type="ChEBI" id="CHEBI:64076"/>
    </ligand>
</feature>
<comment type="similarity">
    <text evidence="18">Belongs to the NnrE/AIBP family.</text>
</comment>
<evidence type="ECO:0000313" key="22">
    <source>
        <dbReference type="EMBL" id="GAA3978627.1"/>
    </source>
</evidence>
<dbReference type="EMBL" id="BAAAZC010000024">
    <property type="protein sequence ID" value="GAA3978627.1"/>
    <property type="molecule type" value="Genomic_DNA"/>
</dbReference>
<comment type="function">
    <text evidence="17">Catalyzes the dehydration of the S-form of NAD(P)HX at the expense of ADP, which is converted to AMP. Together with NAD(P)HX epimerase, which catalyzes the epimerization of the S- and R-forms, the enzyme allows the repair of both epimers of NAD(P)HX, a damaged form of NAD(P)H that is a result of enzymatic or heat-dependent hydration.</text>
</comment>
<keyword evidence="7 17" id="KW-0067">ATP-binding</keyword>
<evidence type="ECO:0000256" key="1">
    <source>
        <dbReference type="ARBA" id="ARBA00000013"/>
    </source>
</evidence>
<comment type="catalytic activity">
    <reaction evidence="2 18 19">
        <text>(6R)-NADPHX = (6S)-NADPHX</text>
        <dbReference type="Rhea" id="RHEA:32227"/>
        <dbReference type="ChEBI" id="CHEBI:64076"/>
        <dbReference type="ChEBI" id="CHEBI:64077"/>
        <dbReference type="EC" id="5.1.99.6"/>
    </reaction>
</comment>
<dbReference type="InterPro" id="IPR004443">
    <property type="entry name" value="YjeF_N_dom"/>
</dbReference>
<feature type="binding site" evidence="18">
    <location>
        <position position="142"/>
    </location>
    <ligand>
        <name>(6S)-NADPHX</name>
        <dbReference type="ChEBI" id="CHEBI:64076"/>
    </ligand>
</feature>
<comment type="similarity">
    <text evidence="4 19">In the C-terminal section; belongs to the NnrD/CARKD family.</text>
</comment>
<dbReference type="Proteomes" id="UP001500742">
    <property type="component" value="Unassembled WGS sequence"/>
</dbReference>
<evidence type="ECO:0000256" key="14">
    <source>
        <dbReference type="ARBA" id="ARBA00025153"/>
    </source>
</evidence>
<dbReference type="InterPro" id="IPR017953">
    <property type="entry name" value="Carbohydrate_kinase_pred_CS"/>
</dbReference>
<evidence type="ECO:0000256" key="7">
    <source>
        <dbReference type="ARBA" id="ARBA00022840"/>
    </source>
</evidence>
<feature type="binding site" evidence="17">
    <location>
        <position position="440"/>
    </location>
    <ligand>
        <name>(6S)-NADPHX</name>
        <dbReference type="ChEBI" id="CHEBI:64076"/>
    </ligand>
</feature>
<dbReference type="HAMAP" id="MF_01966">
    <property type="entry name" value="NADHX_epimerase"/>
    <property type="match status" value="1"/>
</dbReference>
<dbReference type="PROSITE" id="PS51385">
    <property type="entry name" value="YJEF_N"/>
    <property type="match status" value="1"/>
</dbReference>
<evidence type="ECO:0000256" key="18">
    <source>
        <dbReference type="HAMAP-Rule" id="MF_01966"/>
    </source>
</evidence>
<feature type="binding site" evidence="17">
    <location>
        <position position="439"/>
    </location>
    <ligand>
        <name>AMP</name>
        <dbReference type="ChEBI" id="CHEBI:456215"/>
    </ligand>
</feature>
<protein>
    <recommendedName>
        <fullName evidence="19">Bifunctional NAD(P)H-hydrate repair enzyme</fullName>
    </recommendedName>
    <alternativeName>
        <fullName evidence="19">Nicotinamide nucleotide repair protein</fullName>
    </alternativeName>
    <domain>
        <recommendedName>
            <fullName evidence="19">ADP-dependent (S)-NAD(P)H-hydrate dehydratase</fullName>
            <ecNumber evidence="19">4.2.1.136</ecNumber>
        </recommendedName>
        <alternativeName>
            <fullName evidence="19">ADP-dependent NAD(P)HX dehydratase</fullName>
        </alternativeName>
    </domain>
    <domain>
        <recommendedName>
            <fullName evidence="19">NAD(P)H-hydrate epimerase</fullName>
            <ecNumber evidence="19">5.1.99.6</ecNumber>
        </recommendedName>
    </domain>
</protein>
<evidence type="ECO:0000256" key="2">
    <source>
        <dbReference type="ARBA" id="ARBA00000909"/>
    </source>
</evidence>
<feature type="binding site" evidence="18">
    <location>
        <position position="163"/>
    </location>
    <ligand>
        <name>K(+)</name>
        <dbReference type="ChEBI" id="CHEBI:29103"/>
    </ligand>
</feature>
<comment type="caution">
    <text evidence="22">The sequence shown here is derived from an EMBL/GenBank/DDBJ whole genome shotgun (WGS) entry which is preliminary data.</text>
</comment>
<feature type="binding site" evidence="17">
    <location>
        <position position="324"/>
    </location>
    <ligand>
        <name>(6S)-NADPHX</name>
        <dbReference type="ChEBI" id="CHEBI:64076"/>
    </ligand>
</feature>
<evidence type="ECO:0000256" key="19">
    <source>
        <dbReference type="PIRNR" id="PIRNR017184"/>
    </source>
</evidence>
<feature type="binding site" evidence="18">
    <location>
        <begin position="131"/>
        <end position="137"/>
    </location>
    <ligand>
        <name>(6S)-NADPHX</name>
        <dbReference type="ChEBI" id="CHEBI:64076"/>
    </ligand>
</feature>
<dbReference type="RefSeq" id="WP_259096180.1">
    <property type="nucleotide sequence ID" value="NZ_BAAAZC010000024.1"/>
</dbReference>
<evidence type="ECO:0000256" key="12">
    <source>
        <dbReference type="ARBA" id="ARBA00023239"/>
    </source>
</evidence>
<evidence type="ECO:0000256" key="15">
    <source>
        <dbReference type="ARBA" id="ARBA00048238"/>
    </source>
</evidence>
<comment type="catalytic activity">
    <reaction evidence="1 18 19">
        <text>(6R)-NADHX = (6S)-NADHX</text>
        <dbReference type="Rhea" id="RHEA:32215"/>
        <dbReference type="ChEBI" id="CHEBI:64074"/>
        <dbReference type="ChEBI" id="CHEBI:64075"/>
        <dbReference type="EC" id="5.1.99.6"/>
    </reaction>
</comment>
<proteinExistence type="inferred from homology"/>
<dbReference type="PANTHER" id="PTHR12592:SF0">
    <property type="entry name" value="ATP-DEPENDENT (S)-NAD(P)H-HYDRATE DEHYDRATASE"/>
    <property type="match status" value="1"/>
</dbReference>
<organism evidence="22 23">
    <name type="scientific">Mucilaginibacter dorajii</name>
    <dbReference type="NCBI Taxonomy" id="692994"/>
    <lineage>
        <taxon>Bacteria</taxon>
        <taxon>Pseudomonadati</taxon>
        <taxon>Bacteroidota</taxon>
        <taxon>Sphingobacteriia</taxon>
        <taxon>Sphingobacteriales</taxon>
        <taxon>Sphingobacteriaceae</taxon>
        <taxon>Mucilaginibacter</taxon>
    </lineage>
</organism>
<evidence type="ECO:0000256" key="8">
    <source>
        <dbReference type="ARBA" id="ARBA00022857"/>
    </source>
</evidence>
<dbReference type="Gene3D" id="3.40.1190.20">
    <property type="match status" value="1"/>
</dbReference>
<feature type="binding site" evidence="17">
    <location>
        <position position="263"/>
    </location>
    <ligand>
        <name>(6S)-NADPHX</name>
        <dbReference type="ChEBI" id="CHEBI:64076"/>
    </ligand>
</feature>
<dbReference type="InterPro" id="IPR029056">
    <property type="entry name" value="Ribokinase-like"/>
</dbReference>
<dbReference type="SUPFAM" id="SSF53613">
    <property type="entry name" value="Ribokinase-like"/>
    <property type="match status" value="1"/>
</dbReference>
<dbReference type="CDD" id="cd01171">
    <property type="entry name" value="YXKO-related"/>
    <property type="match status" value="1"/>
</dbReference>
<evidence type="ECO:0000256" key="13">
    <source>
        <dbReference type="ARBA" id="ARBA00023268"/>
    </source>
</evidence>
<comment type="function">
    <text evidence="18">Catalyzes the epimerization of the S- and R-forms of NAD(P)HX, a damaged form of NAD(P)H that is a result of enzymatic or heat-dependent hydration. This is a prerequisite for the S-specific NAD(P)H-hydrate dehydratase to allow the repair of both epimers of NAD(P)HX.</text>
</comment>
<dbReference type="Pfam" id="PF01256">
    <property type="entry name" value="Carb_kinase"/>
    <property type="match status" value="1"/>
</dbReference>
<comment type="cofactor">
    <cofactor evidence="17">
        <name>Mg(2+)</name>
        <dbReference type="ChEBI" id="CHEBI:18420"/>
    </cofactor>
</comment>
<dbReference type="PIRSF" id="PIRSF017184">
    <property type="entry name" value="Nnr"/>
    <property type="match status" value="1"/>
</dbReference>
<evidence type="ECO:0000256" key="10">
    <source>
        <dbReference type="ARBA" id="ARBA00023027"/>
    </source>
</evidence>
<keyword evidence="23" id="KW-1185">Reference proteome</keyword>
<dbReference type="Gene3D" id="3.40.50.10260">
    <property type="entry name" value="YjeF N-terminal domain"/>
    <property type="match status" value="1"/>
</dbReference>
<evidence type="ECO:0000256" key="4">
    <source>
        <dbReference type="ARBA" id="ARBA00009524"/>
    </source>
</evidence>
<evidence type="ECO:0000256" key="16">
    <source>
        <dbReference type="ARBA" id="ARBA00049209"/>
    </source>
</evidence>
<evidence type="ECO:0000256" key="9">
    <source>
        <dbReference type="ARBA" id="ARBA00022958"/>
    </source>
</evidence>
<evidence type="ECO:0000259" key="20">
    <source>
        <dbReference type="PROSITE" id="PS51383"/>
    </source>
</evidence>
<keyword evidence="8 17" id="KW-0521">NADP</keyword>
<evidence type="ECO:0000256" key="17">
    <source>
        <dbReference type="HAMAP-Rule" id="MF_01965"/>
    </source>
</evidence>
<keyword evidence="9 18" id="KW-0630">Potassium</keyword>
<comment type="similarity">
    <text evidence="17">Belongs to the NnrD/CARKD family.</text>
</comment>
<dbReference type="InterPro" id="IPR036652">
    <property type="entry name" value="YjeF_N_dom_sf"/>
</dbReference>
<dbReference type="PROSITE" id="PS51383">
    <property type="entry name" value="YJEF_C_3"/>
    <property type="match status" value="1"/>
</dbReference>
<dbReference type="PANTHER" id="PTHR12592">
    <property type="entry name" value="ATP-DEPENDENT (S)-NAD(P)H-HYDRATE DEHYDRATASE FAMILY MEMBER"/>
    <property type="match status" value="1"/>
</dbReference>
<dbReference type="InterPro" id="IPR030677">
    <property type="entry name" value="Nnr"/>
</dbReference>
<sequence>MLPLLVSKQIRQADAFTIANEPISSIDLMERASKAFVGWFINHFPDKHRSISFYCGTGNNGGDGLAIAHLLKEHQYKNINIKIARFSDKASDDFNTNFARLTQTNIPVIEIQKGVDLPGKNGDIIIDALLGSGLNKPLADDYERLVKHINKQGKVVVAVDVPTGFFSEGEVLPDAVAIKADLVITFQQPKINFLLPESAPYIDCWEAVNIGINESFVQSLNSPYQFIEEKDIRAILKPRHRFSNKGTYGHALIIAGQAQTMGAALLSAAAAAHAGAGLTTACVPESGLTALNSYLPEIMAIVRNESKLPQIEWDKFNAIAIGPGLGKAADAANLLLALIKNYKKPLVIDADALNLLAADKILLQKLPAGSILTPHMKEFDRLFGEHKNWWARLQTAMQRAKEYNIYIVLKNDYTITVSPEGKAYFNSTSNAAMASGGMGDVLTGIIAALLAQKYSPLDACLAGVYIHGKAGDELGLPNRLNVILPGKLASHLPVTMAKLMA</sequence>
<keyword evidence="13" id="KW-0511">Multifunctional enzyme</keyword>
<accession>A0ABP7Q9L9</accession>
<reference evidence="23" key="1">
    <citation type="journal article" date="2019" name="Int. J. Syst. Evol. Microbiol.">
        <title>The Global Catalogue of Microorganisms (GCM) 10K type strain sequencing project: providing services to taxonomists for standard genome sequencing and annotation.</title>
        <authorList>
            <consortium name="The Broad Institute Genomics Platform"/>
            <consortium name="The Broad Institute Genome Sequencing Center for Infectious Disease"/>
            <person name="Wu L."/>
            <person name="Ma J."/>
        </authorList>
    </citation>
    <scope>NUCLEOTIDE SEQUENCE [LARGE SCALE GENOMIC DNA]</scope>
    <source>
        <strain evidence="23">JCM 16601</strain>
    </source>
</reference>
<feature type="binding site" evidence="18">
    <location>
        <position position="60"/>
    </location>
    <ligand>
        <name>K(+)</name>
        <dbReference type="ChEBI" id="CHEBI:29103"/>
    </ligand>
</feature>
<comment type="function">
    <text evidence="14 19">Bifunctional enzyme that catalyzes the epimerization of the S- and R-forms of NAD(P)HX and the dehydration of the S-form of NAD(P)HX at the expense of ADP, which is converted to AMP. This allows the repair of both epimers of NAD(P)HX, a damaged form of NAD(P)H that is a result of enzymatic or heat-dependent hydration.</text>
</comment>
<dbReference type="NCBIfam" id="TIGR00197">
    <property type="entry name" value="yjeF_nterm"/>
    <property type="match status" value="1"/>
</dbReference>
<dbReference type="HAMAP" id="MF_01965">
    <property type="entry name" value="NADHX_dehydratase"/>
    <property type="match status" value="1"/>
</dbReference>